<dbReference type="PANTHER" id="PTHR43649:SF33">
    <property type="entry name" value="POLYGALACTURONAN_RHAMNOGALACTURONAN-BINDING PROTEIN YTCQ"/>
    <property type="match status" value="1"/>
</dbReference>
<reference evidence="7" key="2">
    <citation type="journal article" date="2021" name="PeerJ">
        <title>Extensive microbial diversity within the chicken gut microbiome revealed by metagenomics and culture.</title>
        <authorList>
            <person name="Gilroy R."/>
            <person name="Ravi A."/>
            <person name="Getino M."/>
            <person name="Pursley I."/>
            <person name="Horton D.L."/>
            <person name="Alikhan N.F."/>
            <person name="Baker D."/>
            <person name="Gharbi K."/>
            <person name="Hall N."/>
            <person name="Watson M."/>
            <person name="Adriaenssens E.M."/>
            <person name="Foster-Nyarko E."/>
            <person name="Jarju S."/>
            <person name="Secka A."/>
            <person name="Antonio M."/>
            <person name="Oren A."/>
            <person name="Chaudhuri R.R."/>
            <person name="La Ragione R."/>
            <person name="Hildebrand F."/>
            <person name="Pallen M.J."/>
        </authorList>
    </citation>
    <scope>NUCLEOTIDE SEQUENCE</scope>
    <source>
        <strain evidence="7">13766</strain>
    </source>
</reference>
<protein>
    <submittedName>
        <fullName evidence="7">Extracellular solute-binding protein</fullName>
    </submittedName>
</protein>
<accession>A0A9D1K5S4</accession>
<feature type="chain" id="PRO_5038736682" evidence="6">
    <location>
        <begin position="21"/>
        <end position="572"/>
    </location>
</feature>
<evidence type="ECO:0000313" key="8">
    <source>
        <dbReference type="Proteomes" id="UP000824140"/>
    </source>
</evidence>
<dbReference type="InterPro" id="IPR006059">
    <property type="entry name" value="SBP"/>
</dbReference>
<keyword evidence="4" id="KW-0564">Palmitate</keyword>
<name>A0A9D1K5S4_9FIRM</name>
<keyword evidence="1" id="KW-1003">Cell membrane</keyword>
<dbReference type="Proteomes" id="UP000824140">
    <property type="component" value="Unassembled WGS sequence"/>
</dbReference>
<feature type="signal peptide" evidence="6">
    <location>
        <begin position="1"/>
        <end position="20"/>
    </location>
</feature>
<dbReference type="PANTHER" id="PTHR43649">
    <property type="entry name" value="ARABINOSE-BINDING PROTEIN-RELATED"/>
    <property type="match status" value="1"/>
</dbReference>
<evidence type="ECO:0000313" key="7">
    <source>
        <dbReference type="EMBL" id="HIS92320.1"/>
    </source>
</evidence>
<comment type="caution">
    <text evidence="7">The sequence shown here is derived from an EMBL/GenBank/DDBJ whole genome shotgun (WGS) entry which is preliminary data.</text>
</comment>
<evidence type="ECO:0000256" key="1">
    <source>
        <dbReference type="ARBA" id="ARBA00022475"/>
    </source>
</evidence>
<dbReference type="InterPro" id="IPR050490">
    <property type="entry name" value="Bact_solute-bd_prot1"/>
</dbReference>
<dbReference type="Pfam" id="PF01547">
    <property type="entry name" value="SBP_bac_1"/>
    <property type="match status" value="1"/>
</dbReference>
<dbReference type="SUPFAM" id="SSF53850">
    <property type="entry name" value="Periplasmic binding protein-like II"/>
    <property type="match status" value="1"/>
</dbReference>
<evidence type="ECO:0000256" key="2">
    <source>
        <dbReference type="ARBA" id="ARBA00022729"/>
    </source>
</evidence>
<gene>
    <name evidence="7" type="ORF">IAA84_04805</name>
</gene>
<dbReference type="Gene3D" id="3.40.190.10">
    <property type="entry name" value="Periplasmic binding protein-like II"/>
    <property type="match status" value="2"/>
</dbReference>
<keyword evidence="2 6" id="KW-0732">Signal</keyword>
<reference evidence="7" key="1">
    <citation type="submission" date="2020-10" db="EMBL/GenBank/DDBJ databases">
        <authorList>
            <person name="Gilroy R."/>
        </authorList>
    </citation>
    <scope>NUCLEOTIDE SEQUENCE</scope>
    <source>
        <strain evidence="7">13766</strain>
    </source>
</reference>
<organism evidence="7 8">
    <name type="scientific">Candidatus Alectryocaccomicrobium excrementavium</name>
    <dbReference type="NCBI Taxonomy" id="2840668"/>
    <lineage>
        <taxon>Bacteria</taxon>
        <taxon>Bacillati</taxon>
        <taxon>Bacillota</taxon>
        <taxon>Clostridia</taxon>
        <taxon>Candidatus Alectryocaccomicrobium</taxon>
    </lineage>
</organism>
<dbReference type="EMBL" id="DVJN01000094">
    <property type="protein sequence ID" value="HIS92320.1"/>
    <property type="molecule type" value="Genomic_DNA"/>
</dbReference>
<evidence type="ECO:0000256" key="5">
    <source>
        <dbReference type="ARBA" id="ARBA00023288"/>
    </source>
</evidence>
<evidence type="ECO:0000256" key="3">
    <source>
        <dbReference type="ARBA" id="ARBA00023136"/>
    </source>
</evidence>
<evidence type="ECO:0000256" key="6">
    <source>
        <dbReference type="SAM" id="SignalP"/>
    </source>
</evidence>
<keyword evidence="5" id="KW-0449">Lipoprotein</keyword>
<proteinExistence type="predicted"/>
<dbReference type="AlphaFoldDB" id="A0A9D1K5S4"/>
<evidence type="ECO:0000256" key="4">
    <source>
        <dbReference type="ARBA" id="ARBA00023139"/>
    </source>
</evidence>
<keyword evidence="3" id="KW-0472">Membrane</keyword>
<sequence>MKKTVAILLALMLLPCVALAEPAESEYAAFSQWPVADGSLTVSIYMPQNSAYGVPAEETWFWPWFEEVTGIDFEITQILDSAMSEQKNLIFASGDLPDVLLGFGLTANEIVQYGNEEGLLLPLNEYINDDVMPNLITLMEYYPDIKSYITSSDGNIYTLCWVWEAAGGEEARTFIDTDKMRETGIEAVPTTLDAFTDMLYAMKEHYGEEIIPLGGGFDAYSPFYYILNAFGYVGPESSDGTAVAVRDGHAVIPATDETFYGALELMNQFYADGIIDRDFFTLDTTAVNAKCYDGLYGVYPFVPATVAPDDKEFEKHWVSVTPLTSNDQSEPEWRAANSIYTGGFALSAQTENAEAILRAFDALFAYEGHWLAWEGPVYGSETTQQYHCGGRGVVYDEEEGYTSVEFLDANGEKMEGNAYRYSVPSGVVAYAIGNYSVWFENPEETPNYFYHLVGVEPVLNVHTYETYEGERIESEVLSEDWRLSIMHYIAPYTITGYPSVVYMSSDDALRIAELEASLVPYMSNAIAQFITGDRPLNPEEFESYLQEIEGMGAAELNELYDGYYQQYLANLE</sequence>